<dbReference type="CDD" id="cd17222">
    <property type="entry name" value="RA_RASSF4"/>
    <property type="match status" value="1"/>
</dbReference>
<dbReference type="InterPro" id="IPR029071">
    <property type="entry name" value="Ubiquitin-like_domsf"/>
</dbReference>
<dbReference type="Pfam" id="PF16517">
    <property type="entry name" value="Nore1-SARAH"/>
    <property type="match status" value="1"/>
</dbReference>
<evidence type="ECO:0000259" key="2">
    <source>
        <dbReference type="PROSITE" id="PS50200"/>
    </source>
</evidence>
<feature type="domain" description="SARAH" evidence="3">
    <location>
        <begin position="208"/>
        <end position="255"/>
    </location>
</feature>
<dbReference type="Proteomes" id="UP001274896">
    <property type="component" value="Unassembled WGS sequence"/>
</dbReference>
<organism evidence="4 5">
    <name type="scientific">Hemibagrus guttatus</name>
    <dbReference type="NCBI Taxonomy" id="175788"/>
    <lineage>
        <taxon>Eukaryota</taxon>
        <taxon>Metazoa</taxon>
        <taxon>Chordata</taxon>
        <taxon>Craniata</taxon>
        <taxon>Vertebrata</taxon>
        <taxon>Euteleostomi</taxon>
        <taxon>Actinopterygii</taxon>
        <taxon>Neopterygii</taxon>
        <taxon>Teleostei</taxon>
        <taxon>Ostariophysi</taxon>
        <taxon>Siluriformes</taxon>
        <taxon>Bagridae</taxon>
        <taxon>Hemibagrus</taxon>
    </lineage>
</organism>
<dbReference type="PROSITE" id="PS50200">
    <property type="entry name" value="RA"/>
    <property type="match status" value="1"/>
</dbReference>
<dbReference type="SMART" id="SM00314">
    <property type="entry name" value="RA"/>
    <property type="match status" value="1"/>
</dbReference>
<reference evidence="4" key="1">
    <citation type="submission" date="2023-06" db="EMBL/GenBank/DDBJ databases">
        <title>Male Hemibagrus guttatus genome.</title>
        <authorList>
            <person name="Bian C."/>
        </authorList>
    </citation>
    <scope>NUCLEOTIDE SEQUENCE</scope>
    <source>
        <strain evidence="4">Male_cb2023</strain>
        <tissue evidence="4">Muscle</tissue>
    </source>
</reference>
<proteinExistence type="predicted"/>
<feature type="coiled-coil region" evidence="1">
    <location>
        <begin position="220"/>
        <end position="247"/>
    </location>
</feature>
<dbReference type="GO" id="GO:0007165">
    <property type="term" value="P:signal transduction"/>
    <property type="evidence" value="ECO:0007669"/>
    <property type="project" value="InterPro"/>
</dbReference>
<evidence type="ECO:0000313" key="5">
    <source>
        <dbReference type="Proteomes" id="UP001274896"/>
    </source>
</evidence>
<dbReference type="Gene3D" id="3.10.20.90">
    <property type="entry name" value="Phosphatidylinositol 3-kinase Catalytic Subunit, Chain A, domain 1"/>
    <property type="match status" value="1"/>
</dbReference>
<dbReference type="CDD" id="cd21894">
    <property type="entry name" value="SARAH_RASSF4"/>
    <property type="match status" value="1"/>
</dbReference>
<feature type="domain" description="Ras-associating" evidence="2">
    <location>
        <begin position="112"/>
        <end position="200"/>
    </location>
</feature>
<dbReference type="PANTHER" id="PTHR22738:SF4">
    <property type="entry name" value="RAS ASSOCIATION DOMAIN-CONTAINING PROTEIN 4"/>
    <property type="match status" value="1"/>
</dbReference>
<dbReference type="AlphaFoldDB" id="A0AAE0RIY1"/>
<dbReference type="InterPro" id="IPR033614">
    <property type="entry name" value="RASSF1-6"/>
</dbReference>
<dbReference type="PANTHER" id="PTHR22738">
    <property type="entry name" value="RASSF"/>
    <property type="match status" value="1"/>
</dbReference>
<dbReference type="InterPro" id="IPR011524">
    <property type="entry name" value="SARAH_dom"/>
</dbReference>
<dbReference type="PROSITE" id="PS50951">
    <property type="entry name" value="SARAH"/>
    <property type="match status" value="1"/>
</dbReference>
<sequence length="262" mass="29927">MRLVGVPLHEIVQANGSGYILGQRGSILPTCQFSLERRAQTLAKHWPQRHIVPTGLGCQSVDGLSSEEETPQLPRTRSDASFMNVQRRVKQRSSGDLQRVKRHRFSINGHFYNYKTSIFTPAYGSVTNVRVSSTMTSLQVLSLLLNKFRVENKADEFALYIVHESGERTKVKDDEYPLVSRVLHGPCEKIAKLFIMEKDLGEEVPYDVAQYIKFEMPVLNSFVTKLREEEEREISKLTEKYDGLKSMILQQLKDISESTDCV</sequence>
<protein>
    <recommendedName>
        <fullName evidence="6">Ras association domain-containing protein 4</fullName>
    </recommendedName>
</protein>
<keyword evidence="1" id="KW-0175">Coiled coil</keyword>
<keyword evidence="5" id="KW-1185">Reference proteome</keyword>
<dbReference type="InterPro" id="IPR033622">
    <property type="entry name" value="RASSF4_RA"/>
</dbReference>
<dbReference type="EMBL" id="JAUCMX010000002">
    <property type="protein sequence ID" value="KAK3554278.1"/>
    <property type="molecule type" value="Genomic_DNA"/>
</dbReference>
<evidence type="ECO:0000259" key="3">
    <source>
        <dbReference type="PROSITE" id="PS50951"/>
    </source>
</evidence>
<dbReference type="Pfam" id="PF00788">
    <property type="entry name" value="RA"/>
    <property type="match status" value="1"/>
</dbReference>
<evidence type="ECO:0000313" key="4">
    <source>
        <dbReference type="EMBL" id="KAK3554278.1"/>
    </source>
</evidence>
<comment type="caution">
    <text evidence="4">The sequence shown here is derived from an EMBL/GenBank/DDBJ whole genome shotgun (WGS) entry which is preliminary data.</text>
</comment>
<dbReference type="InterPro" id="IPR000159">
    <property type="entry name" value="RA_dom"/>
</dbReference>
<evidence type="ECO:0008006" key="6">
    <source>
        <dbReference type="Google" id="ProtNLM"/>
    </source>
</evidence>
<accession>A0AAE0RIY1</accession>
<gene>
    <name evidence="4" type="ORF">QTP70_020146</name>
</gene>
<evidence type="ECO:0000256" key="1">
    <source>
        <dbReference type="SAM" id="Coils"/>
    </source>
</evidence>
<dbReference type="SUPFAM" id="SSF54236">
    <property type="entry name" value="Ubiquitin-like"/>
    <property type="match status" value="1"/>
</dbReference>
<name>A0AAE0RIY1_9TELE</name>